<dbReference type="PANTHER" id="PTHR46482">
    <property type="entry name" value="5'-ADENYLYLSULFATE REDUCTASE 3, CHLOROPLASTIC"/>
    <property type="match status" value="1"/>
</dbReference>
<dbReference type="SUPFAM" id="SSF52402">
    <property type="entry name" value="Adenine nucleotide alpha hydrolases-like"/>
    <property type="match status" value="1"/>
</dbReference>
<dbReference type="GO" id="GO:0004604">
    <property type="term" value="F:phosphoadenylyl-sulfate reductase (thioredoxin) activity"/>
    <property type="evidence" value="ECO:0007669"/>
    <property type="project" value="UniProtKB-UniRule"/>
</dbReference>
<dbReference type="NCBIfam" id="TIGR00434">
    <property type="entry name" value="cysH"/>
    <property type="match status" value="1"/>
</dbReference>
<evidence type="ECO:0000313" key="9">
    <source>
        <dbReference type="Proteomes" id="UP000191112"/>
    </source>
</evidence>
<accession>A0A1T5GBF6</accession>
<evidence type="ECO:0000256" key="2">
    <source>
        <dbReference type="ARBA" id="ARBA00022723"/>
    </source>
</evidence>
<dbReference type="OrthoDB" id="9794018at2"/>
<comment type="function">
    <text evidence="6">Catalyzes the formation of sulfite from adenosine 5'-phosphosulfate (APS) using thioredoxin as an electron donor.</text>
</comment>
<keyword evidence="4 6" id="KW-0408">Iron</keyword>
<dbReference type="InterPro" id="IPR014729">
    <property type="entry name" value="Rossmann-like_a/b/a_fold"/>
</dbReference>
<comment type="subcellular location">
    <subcellularLocation>
        <location evidence="6">Cytoplasm</location>
    </subcellularLocation>
</comment>
<dbReference type="AlphaFoldDB" id="A0A1T5GBF6"/>
<dbReference type="RefSeq" id="WP_079667873.1">
    <property type="nucleotide sequence ID" value="NZ_FUYZ01000011.1"/>
</dbReference>
<dbReference type="NCBIfam" id="NF002537">
    <property type="entry name" value="PRK02090.1"/>
    <property type="match status" value="1"/>
</dbReference>
<gene>
    <name evidence="6" type="primary">cysH</name>
    <name evidence="8" type="ORF">SAMN05660477_02687</name>
</gene>
<dbReference type="Pfam" id="PF01507">
    <property type="entry name" value="PAPS_reduct"/>
    <property type="match status" value="1"/>
</dbReference>
<evidence type="ECO:0000259" key="7">
    <source>
        <dbReference type="Pfam" id="PF01507"/>
    </source>
</evidence>
<dbReference type="CDD" id="cd23945">
    <property type="entry name" value="PAPS_reductase"/>
    <property type="match status" value="1"/>
</dbReference>
<evidence type="ECO:0000313" key="8">
    <source>
        <dbReference type="EMBL" id="SKC05764.1"/>
    </source>
</evidence>
<keyword evidence="3 6" id="KW-0560">Oxidoreductase</keyword>
<keyword evidence="5 6" id="KW-0411">Iron-sulfur</keyword>
<keyword evidence="6" id="KW-0963">Cytoplasm</keyword>
<dbReference type="Gene3D" id="3.40.50.620">
    <property type="entry name" value="HUPs"/>
    <property type="match status" value="1"/>
</dbReference>
<comment type="catalytic activity">
    <reaction evidence="6">
        <text>[thioredoxin]-disulfide + sulfite + AMP + 2 H(+) = adenosine 5'-phosphosulfate + [thioredoxin]-dithiol</text>
        <dbReference type="Rhea" id="RHEA:21976"/>
        <dbReference type="Rhea" id="RHEA-COMP:10698"/>
        <dbReference type="Rhea" id="RHEA-COMP:10700"/>
        <dbReference type="ChEBI" id="CHEBI:15378"/>
        <dbReference type="ChEBI" id="CHEBI:17359"/>
        <dbReference type="ChEBI" id="CHEBI:29950"/>
        <dbReference type="ChEBI" id="CHEBI:50058"/>
        <dbReference type="ChEBI" id="CHEBI:58243"/>
        <dbReference type="ChEBI" id="CHEBI:456215"/>
        <dbReference type="EC" id="1.8.4.10"/>
    </reaction>
</comment>
<feature type="binding site" evidence="6">
    <location>
        <position position="206"/>
    </location>
    <ligand>
        <name>[4Fe-4S] cluster</name>
        <dbReference type="ChEBI" id="CHEBI:49883"/>
    </ligand>
</feature>
<keyword evidence="2 6" id="KW-0479">Metal-binding</keyword>
<organism evidence="8 9">
    <name type="scientific">Soonwooa buanensis</name>
    <dbReference type="NCBI Taxonomy" id="619805"/>
    <lineage>
        <taxon>Bacteria</taxon>
        <taxon>Pseudomonadati</taxon>
        <taxon>Bacteroidota</taxon>
        <taxon>Flavobacteriia</taxon>
        <taxon>Flavobacteriales</taxon>
        <taxon>Weeksellaceae</taxon>
        <taxon>Chryseobacterium group</taxon>
        <taxon>Soonwooa</taxon>
    </lineage>
</organism>
<sequence length="237" mass="27835">MEDSLKIEFEKLNKVLVGESSPTDFLQSLIEKFPNEVVFSTSFSYEDQVITHLIKDLNIEIFTLDTGRLFGQTYQTWTSTKAFFQKNIKAYYPDTDELKEFVTENGPDSFYQSVEKRMTCCNIRKLHPLRKALQGNKVWVTGLRSEHSANRQNVPQLEWDPDNKIIKFHPILHWTSEQVIAYVKKHHLPYNHLHKMGFVSIGCEPCTRAIKEGEDFRAGRWWWEEANKKECGLHIHQ</sequence>
<dbReference type="GO" id="GO:0043866">
    <property type="term" value="F:adenylyl-sulfate reductase (thioredoxin) activity"/>
    <property type="evidence" value="ECO:0007669"/>
    <property type="project" value="UniProtKB-EC"/>
</dbReference>
<dbReference type="EC" id="1.8.4.10" evidence="6"/>
<proteinExistence type="inferred from homology"/>
<evidence type="ECO:0000256" key="6">
    <source>
        <dbReference type="HAMAP-Rule" id="MF_00063"/>
    </source>
</evidence>
<feature type="binding site" evidence="6">
    <location>
        <position position="203"/>
    </location>
    <ligand>
        <name>[4Fe-4S] cluster</name>
        <dbReference type="ChEBI" id="CHEBI:49883"/>
    </ligand>
</feature>
<evidence type="ECO:0000256" key="1">
    <source>
        <dbReference type="ARBA" id="ARBA00009732"/>
    </source>
</evidence>
<protein>
    <recommendedName>
        <fullName evidence="6">Adenosine 5'-phosphosulfate reductase</fullName>
        <shortName evidence="6">APS reductase</shortName>
        <ecNumber evidence="6">1.8.4.10</ecNumber>
    </recommendedName>
    <alternativeName>
        <fullName evidence="6">5'-adenylylsulfate reductase</fullName>
    </alternativeName>
    <alternativeName>
        <fullName evidence="6">Thioredoxin-dependent 5'-adenylylsulfate reductase</fullName>
    </alternativeName>
</protein>
<dbReference type="GO" id="GO:0046872">
    <property type="term" value="F:metal ion binding"/>
    <property type="evidence" value="ECO:0007669"/>
    <property type="project" value="UniProtKB-KW"/>
</dbReference>
<dbReference type="GO" id="GO:0005737">
    <property type="term" value="C:cytoplasm"/>
    <property type="evidence" value="ECO:0007669"/>
    <property type="project" value="UniProtKB-SubCell"/>
</dbReference>
<feature type="binding site" evidence="6">
    <location>
        <position position="121"/>
    </location>
    <ligand>
        <name>[4Fe-4S] cluster</name>
        <dbReference type="ChEBI" id="CHEBI:49883"/>
    </ligand>
</feature>
<dbReference type="PANTHER" id="PTHR46482:SF9">
    <property type="entry name" value="5'-ADENYLYLSULFATE REDUCTASE 1, CHLOROPLASTIC"/>
    <property type="match status" value="1"/>
</dbReference>
<dbReference type="GO" id="GO:0051539">
    <property type="term" value="F:4 iron, 4 sulfur cluster binding"/>
    <property type="evidence" value="ECO:0007669"/>
    <property type="project" value="UniProtKB-UniRule"/>
</dbReference>
<feature type="active site" description="Nucleophile; cysteine thiosulfonate intermediate" evidence="6">
    <location>
        <position position="231"/>
    </location>
</feature>
<dbReference type="InterPro" id="IPR004511">
    <property type="entry name" value="PAPS/APS_Rdtase"/>
</dbReference>
<dbReference type="GO" id="GO:0019379">
    <property type="term" value="P:sulfate assimilation, phosphoadenylyl sulfate reduction by phosphoadenylyl-sulfate reductase (thioredoxin)"/>
    <property type="evidence" value="ECO:0007669"/>
    <property type="project" value="UniProtKB-UniRule"/>
</dbReference>
<dbReference type="STRING" id="619805.SAMN05660477_02687"/>
<feature type="domain" description="Phosphoadenosine phosphosulphate reductase" evidence="7">
    <location>
        <begin position="37"/>
        <end position="209"/>
    </location>
</feature>
<name>A0A1T5GBF6_9FLAO</name>
<dbReference type="HAMAP" id="MF_00063">
    <property type="entry name" value="CysH"/>
    <property type="match status" value="1"/>
</dbReference>
<evidence type="ECO:0000256" key="4">
    <source>
        <dbReference type="ARBA" id="ARBA00023004"/>
    </source>
</evidence>
<dbReference type="Proteomes" id="UP000191112">
    <property type="component" value="Unassembled WGS sequence"/>
</dbReference>
<dbReference type="EMBL" id="FUYZ01000011">
    <property type="protein sequence ID" value="SKC05764.1"/>
    <property type="molecule type" value="Genomic_DNA"/>
</dbReference>
<comment type="pathway">
    <text evidence="6">Sulfur metabolism; hydrogen sulfide biosynthesis; sulfite from sulfate.</text>
</comment>
<dbReference type="InterPro" id="IPR002500">
    <property type="entry name" value="PAPS_reduct_dom"/>
</dbReference>
<dbReference type="GO" id="GO:0070814">
    <property type="term" value="P:hydrogen sulfide biosynthetic process"/>
    <property type="evidence" value="ECO:0007669"/>
    <property type="project" value="UniProtKB-UniRule"/>
</dbReference>
<dbReference type="PIRSF" id="PIRSF000857">
    <property type="entry name" value="PAPS_reductase"/>
    <property type="match status" value="1"/>
</dbReference>
<comment type="similarity">
    <text evidence="1 6">Belongs to the PAPS reductase family. CysH subfamily.</text>
</comment>
<reference evidence="8 9" key="1">
    <citation type="submission" date="2017-02" db="EMBL/GenBank/DDBJ databases">
        <authorList>
            <person name="Peterson S.W."/>
        </authorList>
    </citation>
    <scope>NUCLEOTIDE SEQUENCE [LARGE SCALE GENOMIC DNA]</scope>
    <source>
        <strain evidence="8 9">DSM 22323</strain>
    </source>
</reference>
<evidence type="ECO:0000256" key="5">
    <source>
        <dbReference type="ARBA" id="ARBA00023014"/>
    </source>
</evidence>
<feature type="binding site" evidence="6">
    <location>
        <position position="120"/>
    </location>
    <ligand>
        <name>[4Fe-4S] cluster</name>
        <dbReference type="ChEBI" id="CHEBI:49883"/>
    </ligand>
</feature>
<evidence type="ECO:0000256" key="3">
    <source>
        <dbReference type="ARBA" id="ARBA00023002"/>
    </source>
</evidence>
<comment type="cofactor">
    <cofactor evidence="6">
        <name>[4Fe-4S] cluster</name>
        <dbReference type="ChEBI" id="CHEBI:49883"/>
    </cofactor>
    <text evidence="6">Binds 1 [4Fe-4S] cluster per subunit.</text>
</comment>
<keyword evidence="9" id="KW-1185">Reference proteome</keyword>